<gene>
    <name evidence="2" type="ORF">MRATA1EN1_LOCUS28746</name>
</gene>
<protein>
    <submittedName>
        <fullName evidence="2">Uncharacterized protein</fullName>
    </submittedName>
</protein>
<sequence>MSEVDGSRVSFMIFCLRNHCPLKTLLFFPMTSGSPHSIVSFPIVSFSMSGTFLAIISSNIFLDPFSLFFFWDPYNVNVDVLEVVPEVSQTVLSFHSFFFVSVLWQ</sequence>
<name>A0ABN9A1A3_RANTA</name>
<feature type="transmembrane region" description="Helical" evidence="1">
    <location>
        <begin position="38"/>
        <end position="62"/>
    </location>
</feature>
<keyword evidence="1" id="KW-0812">Transmembrane</keyword>
<keyword evidence="1" id="KW-0472">Membrane</keyword>
<dbReference type="EMBL" id="OX459945">
    <property type="protein sequence ID" value="CAI9179784.1"/>
    <property type="molecule type" value="Genomic_DNA"/>
</dbReference>
<evidence type="ECO:0000313" key="2">
    <source>
        <dbReference type="EMBL" id="CAI9179784.1"/>
    </source>
</evidence>
<proteinExistence type="predicted"/>
<accession>A0ABN9A1A3</accession>
<reference evidence="2" key="1">
    <citation type="submission" date="2023-04" db="EMBL/GenBank/DDBJ databases">
        <authorList>
            <consortium name="ELIXIR-Norway"/>
        </authorList>
    </citation>
    <scope>NUCLEOTIDE SEQUENCE [LARGE SCALE GENOMIC DNA]</scope>
</reference>
<evidence type="ECO:0000256" key="1">
    <source>
        <dbReference type="SAM" id="Phobius"/>
    </source>
</evidence>
<dbReference type="Proteomes" id="UP001176941">
    <property type="component" value="Chromosome 9"/>
</dbReference>
<keyword evidence="3" id="KW-1185">Reference proteome</keyword>
<keyword evidence="1" id="KW-1133">Transmembrane helix</keyword>
<organism evidence="2 3">
    <name type="scientific">Rangifer tarandus platyrhynchus</name>
    <name type="common">Svalbard reindeer</name>
    <dbReference type="NCBI Taxonomy" id="3082113"/>
    <lineage>
        <taxon>Eukaryota</taxon>
        <taxon>Metazoa</taxon>
        <taxon>Chordata</taxon>
        <taxon>Craniata</taxon>
        <taxon>Vertebrata</taxon>
        <taxon>Euteleostomi</taxon>
        <taxon>Mammalia</taxon>
        <taxon>Eutheria</taxon>
        <taxon>Laurasiatheria</taxon>
        <taxon>Artiodactyla</taxon>
        <taxon>Ruminantia</taxon>
        <taxon>Pecora</taxon>
        <taxon>Cervidae</taxon>
        <taxon>Odocoileinae</taxon>
        <taxon>Rangifer</taxon>
    </lineage>
</organism>
<evidence type="ECO:0000313" key="3">
    <source>
        <dbReference type="Proteomes" id="UP001176941"/>
    </source>
</evidence>